<evidence type="ECO:0000313" key="7">
    <source>
        <dbReference type="EMBL" id="REF69521.1"/>
    </source>
</evidence>
<dbReference type="PRINTS" id="PR00723">
    <property type="entry name" value="SUBTILISIN"/>
</dbReference>
<feature type="active site" description="Charge relay system" evidence="5">
    <location>
        <position position="184"/>
    </location>
</feature>
<dbReference type="Pfam" id="PF00082">
    <property type="entry name" value="Peptidase_S8"/>
    <property type="match status" value="1"/>
</dbReference>
<dbReference type="AlphaFoldDB" id="A0A3D9XIT1"/>
<dbReference type="Proteomes" id="UP000256941">
    <property type="component" value="Unassembled WGS sequence"/>
</dbReference>
<dbReference type="InterPro" id="IPR015500">
    <property type="entry name" value="Peptidase_S8_subtilisin-rel"/>
</dbReference>
<dbReference type="EMBL" id="QTUJ01000002">
    <property type="protein sequence ID" value="REF69521.1"/>
    <property type="molecule type" value="Genomic_DNA"/>
</dbReference>
<dbReference type="GO" id="GO:0006508">
    <property type="term" value="P:proteolysis"/>
    <property type="evidence" value="ECO:0007669"/>
    <property type="project" value="UniProtKB-KW"/>
</dbReference>
<dbReference type="InterPro" id="IPR000209">
    <property type="entry name" value="Peptidase_S8/S53_dom"/>
</dbReference>
<evidence type="ECO:0000256" key="5">
    <source>
        <dbReference type="PROSITE-ProRule" id="PRU01240"/>
    </source>
</evidence>
<dbReference type="CDD" id="cd07487">
    <property type="entry name" value="Peptidases_S8_1"/>
    <property type="match status" value="1"/>
</dbReference>
<dbReference type="GO" id="GO:0004252">
    <property type="term" value="F:serine-type endopeptidase activity"/>
    <property type="evidence" value="ECO:0007669"/>
    <property type="project" value="UniProtKB-UniRule"/>
</dbReference>
<feature type="active site" description="Charge relay system" evidence="5">
    <location>
        <position position="232"/>
    </location>
</feature>
<evidence type="ECO:0000259" key="6">
    <source>
        <dbReference type="Pfam" id="PF00082"/>
    </source>
</evidence>
<gene>
    <name evidence="7" type="ORF">BDD41_2230</name>
</gene>
<dbReference type="PANTHER" id="PTHR43806">
    <property type="entry name" value="PEPTIDASE S8"/>
    <property type="match status" value="1"/>
</dbReference>
<comment type="similarity">
    <text evidence="1 5">Belongs to the peptidase S8 family.</text>
</comment>
<evidence type="ECO:0000256" key="1">
    <source>
        <dbReference type="ARBA" id="ARBA00011073"/>
    </source>
</evidence>
<organism evidence="7 8">
    <name type="scientific">Paracoccus versutus</name>
    <name type="common">Thiobacillus versutus</name>
    <dbReference type="NCBI Taxonomy" id="34007"/>
    <lineage>
        <taxon>Bacteria</taxon>
        <taxon>Pseudomonadati</taxon>
        <taxon>Pseudomonadota</taxon>
        <taxon>Alphaproteobacteria</taxon>
        <taxon>Rhodobacterales</taxon>
        <taxon>Paracoccaceae</taxon>
        <taxon>Paracoccus</taxon>
    </lineage>
</organism>
<evidence type="ECO:0000256" key="4">
    <source>
        <dbReference type="ARBA" id="ARBA00022825"/>
    </source>
</evidence>
<reference evidence="7 8" key="1">
    <citation type="submission" date="2018-08" db="EMBL/GenBank/DDBJ databases">
        <title>Genomic Encyclopedia of Archaeal and Bacterial Type Strains, Phase II (KMG-II): from individual species to whole genera.</title>
        <authorList>
            <person name="Goeker M."/>
        </authorList>
    </citation>
    <scope>NUCLEOTIDE SEQUENCE [LARGE SCALE GENOMIC DNA]</scope>
    <source>
        <strain evidence="7 8">DSM 17099</strain>
    </source>
</reference>
<feature type="active site" description="Charge relay system" evidence="5">
    <location>
        <position position="467"/>
    </location>
</feature>
<dbReference type="InterPro" id="IPR036852">
    <property type="entry name" value="Peptidase_S8/S53_dom_sf"/>
</dbReference>
<feature type="domain" description="Peptidase S8/S53" evidence="6">
    <location>
        <begin position="176"/>
        <end position="515"/>
    </location>
</feature>
<dbReference type="Gene3D" id="3.40.50.200">
    <property type="entry name" value="Peptidase S8/S53 domain"/>
    <property type="match status" value="1"/>
</dbReference>
<evidence type="ECO:0000256" key="2">
    <source>
        <dbReference type="ARBA" id="ARBA00022670"/>
    </source>
</evidence>
<dbReference type="PROSITE" id="PS00137">
    <property type="entry name" value="SUBTILASE_HIS"/>
    <property type="match status" value="1"/>
</dbReference>
<dbReference type="PROSITE" id="PS51892">
    <property type="entry name" value="SUBTILASE"/>
    <property type="match status" value="1"/>
</dbReference>
<sequence>MTAEETPGNMDPNSILLHSCVSRDLYEAMTQGKPPGSARDAFSVMIEMNNNFPGGARMARAALVASYREKADVANERKLGFVAEILALAEIQGPWKKIGFNASDELNLVTSSFTEGYLFGRLSRGTIRRIAQNCQEERDGPIYKLWLDQPFQASVYKSYKTIKCDAARVAFGAQGEDIVWAVADTGIDGTHPHFRPYDTLEPPAGLNHYDFTRTHESDSAAAKAALCDQDGHGTHVAGIIAGETNVRMQTPEGKPLIDGMDISIDTRPDGIRVEESSLARPPEVILGVAPRTRLISLKVLSRARDDSGISNVIAAIGYVQRLNEYGRNLRIHGLNLSLGYSFDPTWFAAGQSSICKEVNRLVRSGVVVVVAAGNAGFGYVDDQNSRLHSSANASTIADPGNAELAITVGSTHRDRPHEYGVSFFSAKGPTVDGRMKPDLLAPGERIVSCHPGDKDRIASFKERSGTSMAAPHVSGLVAALLSVRREFIGQPERVKQILMDSATDLGRVPSFQGAGLADLMRALQSI</sequence>
<comment type="caution">
    <text evidence="7">The sequence shown here is derived from an EMBL/GenBank/DDBJ whole genome shotgun (WGS) entry which is preliminary data.</text>
</comment>
<dbReference type="PANTHER" id="PTHR43806:SF11">
    <property type="entry name" value="CEREVISIN-RELATED"/>
    <property type="match status" value="1"/>
</dbReference>
<dbReference type="InterPro" id="IPR023828">
    <property type="entry name" value="Peptidase_S8_Ser-AS"/>
</dbReference>
<dbReference type="RefSeq" id="WP_208861597.1">
    <property type="nucleotide sequence ID" value="NZ_CP038197.1"/>
</dbReference>
<proteinExistence type="inferred from homology"/>
<protein>
    <submittedName>
        <fullName evidence="7">Subtilase family protein</fullName>
    </submittedName>
</protein>
<keyword evidence="4 5" id="KW-0720">Serine protease</keyword>
<dbReference type="SUPFAM" id="SSF52743">
    <property type="entry name" value="Subtilisin-like"/>
    <property type="match status" value="1"/>
</dbReference>
<accession>A0A3D9XIT1</accession>
<dbReference type="InterPro" id="IPR022398">
    <property type="entry name" value="Peptidase_S8_His-AS"/>
</dbReference>
<dbReference type="InterPro" id="IPR050131">
    <property type="entry name" value="Peptidase_S8_subtilisin-like"/>
</dbReference>
<keyword evidence="2 5" id="KW-0645">Protease</keyword>
<dbReference type="PROSITE" id="PS00138">
    <property type="entry name" value="SUBTILASE_SER"/>
    <property type="match status" value="1"/>
</dbReference>
<keyword evidence="3 5" id="KW-0378">Hydrolase</keyword>
<evidence type="ECO:0000256" key="3">
    <source>
        <dbReference type="ARBA" id="ARBA00022801"/>
    </source>
</evidence>
<evidence type="ECO:0000313" key="8">
    <source>
        <dbReference type="Proteomes" id="UP000256941"/>
    </source>
</evidence>
<name>A0A3D9XIT1_PARVE</name>